<name>A0A5C6CVR2_9BACT</name>
<protein>
    <recommendedName>
        <fullName evidence="3">Sulfatase</fullName>
    </recommendedName>
</protein>
<dbReference type="SUPFAM" id="SSF53649">
    <property type="entry name" value="Alkaline phosphatase-like"/>
    <property type="match status" value="1"/>
</dbReference>
<dbReference type="AlphaFoldDB" id="A0A5C6CVR2"/>
<dbReference type="RefSeq" id="WP_146593089.1">
    <property type="nucleotide sequence ID" value="NZ_SJPT01000001.1"/>
</dbReference>
<dbReference type="EMBL" id="SJPT01000001">
    <property type="protein sequence ID" value="TWU26809.1"/>
    <property type="molecule type" value="Genomic_DNA"/>
</dbReference>
<dbReference type="InterPro" id="IPR017850">
    <property type="entry name" value="Alkaline_phosphatase_core_sf"/>
</dbReference>
<dbReference type="InterPro" id="IPR010869">
    <property type="entry name" value="DUF1501"/>
</dbReference>
<dbReference type="OrthoDB" id="127333at2"/>
<reference evidence="1 2" key="1">
    <citation type="submission" date="2019-02" db="EMBL/GenBank/DDBJ databases">
        <title>Deep-cultivation of Planctomycetes and their phenomic and genomic characterization uncovers novel biology.</title>
        <authorList>
            <person name="Wiegand S."/>
            <person name="Jogler M."/>
            <person name="Boedeker C."/>
            <person name="Pinto D."/>
            <person name="Vollmers J."/>
            <person name="Rivas-Marin E."/>
            <person name="Kohn T."/>
            <person name="Peeters S.H."/>
            <person name="Heuer A."/>
            <person name="Rast P."/>
            <person name="Oberbeckmann S."/>
            <person name="Bunk B."/>
            <person name="Jeske O."/>
            <person name="Meyerdierks A."/>
            <person name="Storesund J.E."/>
            <person name="Kallscheuer N."/>
            <person name="Luecker S."/>
            <person name="Lage O.M."/>
            <person name="Pohl T."/>
            <person name="Merkel B.J."/>
            <person name="Hornburger P."/>
            <person name="Mueller R.-W."/>
            <person name="Bruemmer F."/>
            <person name="Labrenz M."/>
            <person name="Spormann A.M."/>
            <person name="Op Den Camp H."/>
            <person name="Overmann J."/>
            <person name="Amann R."/>
            <person name="Jetten M.S.M."/>
            <person name="Mascher T."/>
            <person name="Medema M.H."/>
            <person name="Devos D.P."/>
            <person name="Kaster A.-K."/>
            <person name="Ovreas L."/>
            <person name="Rohde M."/>
            <person name="Galperin M.Y."/>
            <person name="Jogler C."/>
        </authorList>
    </citation>
    <scope>NUCLEOTIDE SEQUENCE [LARGE SCALE GENOMIC DNA]</scope>
    <source>
        <strain evidence="1 2">Pla52o</strain>
    </source>
</reference>
<accession>A0A5C6CVR2</accession>
<dbReference type="Pfam" id="PF07394">
    <property type="entry name" value="DUF1501"/>
    <property type="match status" value="1"/>
</dbReference>
<evidence type="ECO:0000313" key="2">
    <source>
        <dbReference type="Proteomes" id="UP000316304"/>
    </source>
</evidence>
<proteinExistence type="predicted"/>
<gene>
    <name evidence="1" type="ORF">Pla52o_06640</name>
</gene>
<comment type="caution">
    <text evidence="1">The sequence shown here is derived from an EMBL/GenBank/DDBJ whole genome shotgun (WGS) entry which is preliminary data.</text>
</comment>
<dbReference type="PANTHER" id="PTHR43737">
    <property type="entry name" value="BLL7424 PROTEIN"/>
    <property type="match status" value="1"/>
</dbReference>
<evidence type="ECO:0000313" key="1">
    <source>
        <dbReference type="EMBL" id="TWU26809.1"/>
    </source>
</evidence>
<dbReference type="Proteomes" id="UP000316304">
    <property type="component" value="Unassembled WGS sequence"/>
</dbReference>
<dbReference type="PROSITE" id="PS51318">
    <property type="entry name" value="TAT"/>
    <property type="match status" value="1"/>
</dbReference>
<dbReference type="InterPro" id="IPR006311">
    <property type="entry name" value="TAT_signal"/>
</dbReference>
<keyword evidence="2" id="KW-1185">Reference proteome</keyword>
<dbReference type="PANTHER" id="PTHR43737:SF1">
    <property type="entry name" value="DUF1501 DOMAIN-CONTAINING PROTEIN"/>
    <property type="match status" value="1"/>
</dbReference>
<organism evidence="1 2">
    <name type="scientific">Novipirellula galeiformis</name>
    <dbReference type="NCBI Taxonomy" id="2528004"/>
    <lineage>
        <taxon>Bacteria</taxon>
        <taxon>Pseudomonadati</taxon>
        <taxon>Planctomycetota</taxon>
        <taxon>Planctomycetia</taxon>
        <taxon>Pirellulales</taxon>
        <taxon>Pirellulaceae</taxon>
        <taxon>Novipirellula</taxon>
    </lineage>
</organism>
<evidence type="ECO:0008006" key="3">
    <source>
        <dbReference type="Google" id="ProtNLM"/>
    </source>
</evidence>
<sequence>MRHNYACNGGGHEFSRRQILGSFAGAAAGTLGMGTLLHPALAEEIKSQGKQVLFIWLDGGISQLESWDPKPNTEFGGPFRSIPTSVPGVHFSELVPETAKRMDKLAVIRSMHTVDQNHSTGVPRVQRGDPKNRGVDYPFIGSALSKLMKPVENNLPPYIHIKPGRGGYMYKDAGFLGAKYGALALGDGKPPIHIHRPPSIDDAIDSARDGLRRKMNERFRKRRTNSELDAYEYSYQVAEKLMKRKELFDDSLLPAKDVERYGSHPLGRHLLQARRLLEAGVQFVKVTSFHWDTHGDNFNMHLNLVPQIDRPFAAMIDDLEDRGMLDNVLVVLMSEFGRTPKINTRVGRDHWPEAWSLVLAGCGIKRGVVVGQTTANGAWVDTQEYDIGHLFHTIFHTMGIDANKTEYLHNEQPLPIAHDDHHKITEVLA</sequence>